<keyword evidence="2" id="KW-1185">Reference proteome</keyword>
<proteinExistence type="predicted"/>
<evidence type="ECO:0000313" key="2">
    <source>
        <dbReference type="Proteomes" id="UP000765509"/>
    </source>
</evidence>
<accession>A0A9Q3F2V3</accession>
<dbReference type="Proteomes" id="UP000765509">
    <property type="component" value="Unassembled WGS sequence"/>
</dbReference>
<dbReference type="AlphaFoldDB" id="A0A9Q3F2V3"/>
<sequence length="147" mass="16314">MSSLHQDNINHNMCHISIALKVKAHINTIDNFWAITPHGARNQFRMLIFVHVMTSSPPPDHLTPLPFLLPCMNCLWSPCLILSTTWNFDAPTAPSRYASATAHIDSYTSTPPPHPQDMPLIPPFPSAPSPHLIFSASYHGYAPALQP</sequence>
<protein>
    <submittedName>
        <fullName evidence="1">Uncharacterized protein</fullName>
    </submittedName>
</protein>
<organism evidence="1 2">
    <name type="scientific">Austropuccinia psidii MF-1</name>
    <dbReference type="NCBI Taxonomy" id="1389203"/>
    <lineage>
        <taxon>Eukaryota</taxon>
        <taxon>Fungi</taxon>
        <taxon>Dikarya</taxon>
        <taxon>Basidiomycota</taxon>
        <taxon>Pucciniomycotina</taxon>
        <taxon>Pucciniomycetes</taxon>
        <taxon>Pucciniales</taxon>
        <taxon>Sphaerophragmiaceae</taxon>
        <taxon>Austropuccinia</taxon>
    </lineage>
</organism>
<comment type="caution">
    <text evidence="1">The sequence shown here is derived from an EMBL/GenBank/DDBJ whole genome shotgun (WGS) entry which is preliminary data.</text>
</comment>
<evidence type="ECO:0000313" key="1">
    <source>
        <dbReference type="EMBL" id="MBW0529386.1"/>
    </source>
</evidence>
<gene>
    <name evidence="1" type="ORF">O181_069101</name>
</gene>
<dbReference type="EMBL" id="AVOT02035112">
    <property type="protein sequence ID" value="MBW0529386.1"/>
    <property type="molecule type" value="Genomic_DNA"/>
</dbReference>
<reference evidence="1" key="1">
    <citation type="submission" date="2021-03" db="EMBL/GenBank/DDBJ databases">
        <title>Draft genome sequence of rust myrtle Austropuccinia psidii MF-1, a brazilian biotype.</title>
        <authorList>
            <person name="Quecine M.C."/>
            <person name="Pachon D.M.R."/>
            <person name="Bonatelli M.L."/>
            <person name="Correr F.H."/>
            <person name="Franceschini L.M."/>
            <person name="Leite T.F."/>
            <person name="Margarido G.R.A."/>
            <person name="Almeida C.A."/>
            <person name="Ferrarezi J.A."/>
            <person name="Labate C.A."/>
        </authorList>
    </citation>
    <scope>NUCLEOTIDE SEQUENCE</scope>
    <source>
        <strain evidence="1">MF-1</strain>
    </source>
</reference>
<name>A0A9Q3F2V3_9BASI</name>